<dbReference type="GO" id="GO:0042802">
    <property type="term" value="F:identical protein binding"/>
    <property type="evidence" value="ECO:0007669"/>
    <property type="project" value="UniProtKB-ARBA"/>
</dbReference>
<dbReference type="GO" id="GO:0006269">
    <property type="term" value="P:DNA replication, synthesis of primer"/>
    <property type="evidence" value="ECO:0007669"/>
    <property type="project" value="UniProtKB-UniRule"/>
</dbReference>
<dbReference type="GO" id="GO:0005829">
    <property type="term" value="C:cytosol"/>
    <property type="evidence" value="ECO:0007669"/>
    <property type="project" value="TreeGrafter"/>
</dbReference>
<keyword evidence="5 12" id="KW-0378">Hydrolase</keyword>
<dbReference type="Gene3D" id="1.10.860.10">
    <property type="entry name" value="DNAb Helicase, Chain A"/>
    <property type="match status" value="1"/>
</dbReference>
<comment type="catalytic activity">
    <reaction evidence="10 12">
        <text>ATP + H2O = ADP + phosphate + H(+)</text>
        <dbReference type="Rhea" id="RHEA:13065"/>
        <dbReference type="ChEBI" id="CHEBI:15377"/>
        <dbReference type="ChEBI" id="CHEBI:15378"/>
        <dbReference type="ChEBI" id="CHEBI:30616"/>
        <dbReference type="ChEBI" id="CHEBI:43474"/>
        <dbReference type="ChEBI" id="CHEBI:456216"/>
        <dbReference type="EC" id="5.6.2.3"/>
    </reaction>
</comment>
<evidence type="ECO:0000313" key="14">
    <source>
        <dbReference type="EMBL" id="HIT99046.1"/>
    </source>
</evidence>
<reference evidence="14" key="1">
    <citation type="submission" date="2020-10" db="EMBL/GenBank/DDBJ databases">
        <authorList>
            <person name="Gilroy R."/>
        </authorList>
    </citation>
    <scope>NUCLEOTIDE SEQUENCE</scope>
    <source>
        <strain evidence="14">CHK176-22527</strain>
    </source>
</reference>
<dbReference type="CDD" id="cd00984">
    <property type="entry name" value="DnaB_C"/>
    <property type="match status" value="1"/>
</dbReference>
<comment type="function">
    <text evidence="12">The main replicative DNA helicase, it participates in initiation and elongation during chromosome replication. Travels ahead of the DNA replisome, separating dsDNA into templates for DNA synthesis. A processive ATP-dependent 5'-3' DNA helicase it has DNA-dependent ATPase activity.</text>
</comment>
<keyword evidence="6 12" id="KW-0347">Helicase</keyword>
<dbReference type="PANTHER" id="PTHR30153:SF2">
    <property type="entry name" value="REPLICATIVE DNA HELICASE"/>
    <property type="match status" value="1"/>
</dbReference>
<dbReference type="InterPro" id="IPR027417">
    <property type="entry name" value="P-loop_NTPase"/>
</dbReference>
<dbReference type="GO" id="GO:0016787">
    <property type="term" value="F:hydrolase activity"/>
    <property type="evidence" value="ECO:0007669"/>
    <property type="project" value="UniProtKB-KW"/>
</dbReference>
<comment type="similarity">
    <text evidence="1 12">Belongs to the helicase family. DnaB subfamily.</text>
</comment>
<evidence type="ECO:0000259" key="13">
    <source>
        <dbReference type="PROSITE" id="PS51199"/>
    </source>
</evidence>
<dbReference type="InterPro" id="IPR007693">
    <property type="entry name" value="DNA_helicase_DnaB-like_N"/>
</dbReference>
<dbReference type="SUPFAM" id="SSF48024">
    <property type="entry name" value="N-terminal domain of DnaB helicase"/>
    <property type="match status" value="1"/>
</dbReference>
<name>A0A9D1HBN9_9FIRM</name>
<dbReference type="InterPro" id="IPR016136">
    <property type="entry name" value="DNA_helicase_N/primase_C"/>
</dbReference>
<dbReference type="Gene3D" id="3.40.50.300">
    <property type="entry name" value="P-loop containing nucleotide triphosphate hydrolases"/>
    <property type="match status" value="1"/>
</dbReference>
<dbReference type="GO" id="GO:0005524">
    <property type="term" value="F:ATP binding"/>
    <property type="evidence" value="ECO:0007669"/>
    <property type="project" value="UniProtKB-UniRule"/>
</dbReference>
<keyword evidence="2 12" id="KW-0639">Primosome</keyword>
<protein>
    <recommendedName>
        <fullName evidence="11 12">Replicative DNA helicase</fullName>
        <ecNumber evidence="11 12">5.6.2.3</ecNumber>
    </recommendedName>
</protein>
<evidence type="ECO:0000313" key="15">
    <source>
        <dbReference type="Proteomes" id="UP000824159"/>
    </source>
</evidence>
<evidence type="ECO:0000256" key="6">
    <source>
        <dbReference type="ARBA" id="ARBA00022806"/>
    </source>
</evidence>
<evidence type="ECO:0000256" key="11">
    <source>
        <dbReference type="NCBIfam" id="TIGR00665"/>
    </source>
</evidence>
<evidence type="ECO:0000256" key="12">
    <source>
        <dbReference type="RuleBase" id="RU362085"/>
    </source>
</evidence>
<evidence type="ECO:0000256" key="2">
    <source>
        <dbReference type="ARBA" id="ARBA00022515"/>
    </source>
</evidence>
<dbReference type="InterPro" id="IPR007692">
    <property type="entry name" value="DNA_helicase_DnaB"/>
</dbReference>
<dbReference type="EC" id="5.6.2.3" evidence="11 12"/>
<evidence type="ECO:0000256" key="8">
    <source>
        <dbReference type="ARBA" id="ARBA00023125"/>
    </source>
</evidence>
<dbReference type="Proteomes" id="UP000824159">
    <property type="component" value="Unassembled WGS sequence"/>
</dbReference>
<evidence type="ECO:0000256" key="10">
    <source>
        <dbReference type="ARBA" id="ARBA00048954"/>
    </source>
</evidence>
<dbReference type="InterPro" id="IPR036185">
    <property type="entry name" value="DNA_heli_DnaB-like_N_sf"/>
</dbReference>
<keyword evidence="3 12" id="KW-0235">DNA replication</keyword>
<dbReference type="SUPFAM" id="SSF52540">
    <property type="entry name" value="P-loop containing nucleoside triphosphate hydrolases"/>
    <property type="match status" value="1"/>
</dbReference>
<keyword evidence="8 12" id="KW-0238">DNA-binding</keyword>
<feature type="domain" description="SF4 helicase" evidence="13">
    <location>
        <begin position="176"/>
        <end position="442"/>
    </location>
</feature>
<dbReference type="AlphaFoldDB" id="A0A9D1HBN9"/>
<dbReference type="EMBL" id="DVLX01000026">
    <property type="protein sequence ID" value="HIT99046.1"/>
    <property type="molecule type" value="Genomic_DNA"/>
</dbReference>
<evidence type="ECO:0000256" key="9">
    <source>
        <dbReference type="ARBA" id="ARBA00023235"/>
    </source>
</evidence>
<dbReference type="FunFam" id="1.10.860.10:FF:000001">
    <property type="entry name" value="Replicative DNA helicase"/>
    <property type="match status" value="1"/>
</dbReference>
<dbReference type="Pfam" id="PF00772">
    <property type="entry name" value="DnaB"/>
    <property type="match status" value="1"/>
</dbReference>
<keyword evidence="7 12" id="KW-0067">ATP-binding</keyword>
<evidence type="ECO:0000256" key="3">
    <source>
        <dbReference type="ARBA" id="ARBA00022705"/>
    </source>
</evidence>
<dbReference type="GO" id="GO:0003677">
    <property type="term" value="F:DNA binding"/>
    <property type="evidence" value="ECO:0007669"/>
    <property type="project" value="UniProtKB-UniRule"/>
</dbReference>
<dbReference type="NCBIfam" id="NF004384">
    <property type="entry name" value="PRK05748.1"/>
    <property type="match status" value="1"/>
</dbReference>
<sequence>MDEGRIPPHSIEAEKSVLGAAMLSKDALFDVMEVVKAEDFYDENHKEIFRTILELQRKNSPVDVLTVSEELKKRNSLNIVGGRAYIASLSSGTPTTSNAMEYGRIVAEKAAVRRLIDTADDIVSKGYEDGMDANQMLDYAESGIFEISQSRQRGQYTHIKDVLIENIETIDKASQMDGGLTGVTTGFRELDAKTSGFQKSDLIILAARPAMGKTSFALSLARNAAVKGGASVMIFSLEMAKEQLTQRLLSMESKVELQSIRNGRLERRDWDDINVALDILSNANIHIDDTAGISIMEMKSKCRRLKAEEGLDLVVIDYLQLMTPEGKADSRTQEISVISRNLKLLARELDCPVLVLSQLSRAPETRTDHRPMLSDLRESGSIEQDADIVIFLYRDEYYFKDESEKPGECEVILAKHRNGPTGSIDVAWVERYTQFKDKASGNIPDPVF</sequence>
<dbReference type="PROSITE" id="PS51199">
    <property type="entry name" value="SF4_HELICASE"/>
    <property type="match status" value="1"/>
</dbReference>
<dbReference type="GO" id="GO:1990077">
    <property type="term" value="C:primosome complex"/>
    <property type="evidence" value="ECO:0007669"/>
    <property type="project" value="UniProtKB-UniRule"/>
</dbReference>
<evidence type="ECO:0000256" key="1">
    <source>
        <dbReference type="ARBA" id="ARBA00008428"/>
    </source>
</evidence>
<dbReference type="GO" id="GO:0043139">
    <property type="term" value="F:5'-3' DNA helicase activity"/>
    <property type="evidence" value="ECO:0007669"/>
    <property type="project" value="UniProtKB-EC"/>
</dbReference>
<keyword evidence="9" id="KW-0413">Isomerase</keyword>
<keyword evidence="4 12" id="KW-0547">Nucleotide-binding</keyword>
<gene>
    <name evidence="14" type="primary">dnaB</name>
    <name evidence="14" type="ORF">IAD12_02190</name>
</gene>
<dbReference type="PANTHER" id="PTHR30153">
    <property type="entry name" value="REPLICATIVE DNA HELICASE DNAB"/>
    <property type="match status" value="1"/>
</dbReference>
<evidence type="ECO:0000256" key="7">
    <source>
        <dbReference type="ARBA" id="ARBA00022840"/>
    </source>
</evidence>
<dbReference type="Pfam" id="PF03796">
    <property type="entry name" value="DnaB_C"/>
    <property type="match status" value="1"/>
</dbReference>
<organism evidence="14 15">
    <name type="scientific">Candidatus Allocopromorpha excrementavium</name>
    <dbReference type="NCBI Taxonomy" id="2840741"/>
    <lineage>
        <taxon>Bacteria</taxon>
        <taxon>Bacillati</taxon>
        <taxon>Bacillota</taxon>
        <taxon>Clostridia</taxon>
        <taxon>Eubacteriales</taxon>
        <taxon>Eubacteriaceae</taxon>
        <taxon>Eubacteriaceae incertae sedis</taxon>
        <taxon>Candidatus Allocopromorpha</taxon>
    </lineage>
</organism>
<accession>A0A9D1HBN9</accession>
<comment type="caution">
    <text evidence="14">The sequence shown here is derived from an EMBL/GenBank/DDBJ whole genome shotgun (WGS) entry which is preliminary data.</text>
</comment>
<reference evidence="14" key="2">
    <citation type="journal article" date="2021" name="PeerJ">
        <title>Extensive microbial diversity within the chicken gut microbiome revealed by metagenomics and culture.</title>
        <authorList>
            <person name="Gilroy R."/>
            <person name="Ravi A."/>
            <person name="Getino M."/>
            <person name="Pursley I."/>
            <person name="Horton D.L."/>
            <person name="Alikhan N.F."/>
            <person name="Baker D."/>
            <person name="Gharbi K."/>
            <person name="Hall N."/>
            <person name="Watson M."/>
            <person name="Adriaenssens E.M."/>
            <person name="Foster-Nyarko E."/>
            <person name="Jarju S."/>
            <person name="Secka A."/>
            <person name="Antonio M."/>
            <person name="Oren A."/>
            <person name="Chaudhuri R.R."/>
            <person name="La Ragione R."/>
            <person name="Hildebrand F."/>
            <person name="Pallen M.J."/>
        </authorList>
    </citation>
    <scope>NUCLEOTIDE SEQUENCE</scope>
    <source>
        <strain evidence="14">CHK176-22527</strain>
    </source>
</reference>
<dbReference type="InterPro" id="IPR007694">
    <property type="entry name" value="DNA_helicase_DnaB-like_C"/>
</dbReference>
<evidence type="ECO:0000256" key="5">
    <source>
        <dbReference type="ARBA" id="ARBA00022801"/>
    </source>
</evidence>
<dbReference type="FunFam" id="3.40.50.300:FF:000076">
    <property type="entry name" value="Replicative DNA helicase"/>
    <property type="match status" value="1"/>
</dbReference>
<evidence type="ECO:0000256" key="4">
    <source>
        <dbReference type="ARBA" id="ARBA00022741"/>
    </source>
</evidence>
<dbReference type="NCBIfam" id="TIGR00665">
    <property type="entry name" value="DnaB"/>
    <property type="match status" value="1"/>
</dbReference>
<proteinExistence type="inferred from homology"/>